<evidence type="ECO:0000313" key="1">
    <source>
        <dbReference type="EMBL" id="QSE97272.1"/>
    </source>
</evidence>
<dbReference type="KEGG" id="fuv:JR347_17035"/>
<accession>A0A975A189</accession>
<protein>
    <submittedName>
        <fullName evidence="1">Lipid A deacylase LpxR family protein</fullName>
    </submittedName>
</protein>
<dbReference type="Pfam" id="PF09982">
    <property type="entry name" value="LpxR"/>
    <property type="match status" value="1"/>
</dbReference>
<evidence type="ECO:0000313" key="2">
    <source>
        <dbReference type="Proteomes" id="UP000662783"/>
    </source>
</evidence>
<dbReference type="EMBL" id="CP070608">
    <property type="protein sequence ID" value="QSE97272.1"/>
    <property type="molecule type" value="Genomic_DNA"/>
</dbReference>
<proteinExistence type="predicted"/>
<dbReference type="AlphaFoldDB" id="A0A975A189"/>
<keyword evidence="2" id="KW-1185">Reference proteome</keyword>
<dbReference type="Gene3D" id="2.40.128.140">
    <property type="entry name" value="Outer membrane protein"/>
    <property type="match status" value="1"/>
</dbReference>
<name>A0A975A189_9BACT</name>
<dbReference type="InterPro" id="IPR037107">
    <property type="entry name" value="Put_OMP_sf"/>
</dbReference>
<reference evidence="1" key="1">
    <citation type="submission" date="2021-02" db="EMBL/GenBank/DDBJ databases">
        <title>Fulvivirga sp. S481 isolated from sea water.</title>
        <authorList>
            <person name="Bae S.S."/>
            <person name="Baek K."/>
        </authorList>
    </citation>
    <scope>NUCLEOTIDE SEQUENCE</scope>
    <source>
        <strain evidence="1">S481</strain>
    </source>
</reference>
<organism evidence="1 2">
    <name type="scientific">Fulvivirga lutea</name>
    <dbReference type="NCBI Taxonomy" id="2810512"/>
    <lineage>
        <taxon>Bacteria</taxon>
        <taxon>Pseudomonadati</taxon>
        <taxon>Bacteroidota</taxon>
        <taxon>Cytophagia</taxon>
        <taxon>Cytophagales</taxon>
        <taxon>Fulvivirgaceae</taxon>
        <taxon>Fulvivirga</taxon>
    </lineage>
</organism>
<dbReference type="InterPro" id="IPR018707">
    <property type="entry name" value="LpxR"/>
</dbReference>
<gene>
    <name evidence="1" type="ORF">JR347_17035</name>
</gene>
<sequence length="298" mass="34475">MDRELTVRYDNDVVFVIDQYYTSGADISYARVVGQEKFFGKLFSTSYDDSKVIMRIDYGHKIFTPQKIREPDVIRRDRPFAGWHYTGLWFDNYPSKNASNQYGVRLGMVGPSSGIGNFQLWWHDVASITAPKGWELEIQDEFVINLNYLRTQRVPIAKSFDLVSETQLTAGNGSTRAYQQLIMRLGELNPLDNSGYNRSRLSKNIPELGKIDQFLEEGFFFYGLRAEYINHNIFIEGSRIGKASPHEEQAEKFMITHVWGGVYSSHYTTFKVLFYRMSPEVVGGNVHRYISLELGFRF</sequence>
<dbReference type="Proteomes" id="UP000662783">
    <property type="component" value="Chromosome"/>
</dbReference>